<evidence type="ECO:0000259" key="4">
    <source>
        <dbReference type="Pfam" id="PF00535"/>
    </source>
</evidence>
<dbReference type="Gene3D" id="3.90.550.10">
    <property type="entry name" value="Spore Coat Polysaccharide Biosynthesis Protein SpsA, Chain A"/>
    <property type="match status" value="1"/>
</dbReference>
<evidence type="ECO:0000313" key="5">
    <source>
        <dbReference type="EMBL" id="EHG98431.1"/>
    </source>
</evidence>
<dbReference type="RefSeq" id="WP_008622732.1">
    <property type="nucleotide sequence ID" value="NZ_JH376642.1"/>
</dbReference>
<keyword evidence="6" id="KW-1185">Reference proteome</keyword>
<evidence type="ECO:0000256" key="1">
    <source>
        <dbReference type="ARBA" id="ARBA00022676"/>
    </source>
</evidence>
<dbReference type="EMBL" id="AFFY01000074">
    <property type="protein sequence ID" value="EHG98431.1"/>
    <property type="molecule type" value="Genomic_DNA"/>
</dbReference>
<dbReference type="Proteomes" id="UP000003598">
    <property type="component" value="Unassembled WGS sequence"/>
</dbReference>
<comment type="caution">
    <text evidence="5">The sequence shown here is derived from an EMBL/GenBank/DDBJ whole genome shotgun (WGS) entry which is preliminary data.</text>
</comment>
<dbReference type="AlphaFoldDB" id="G5SVW6"/>
<dbReference type="GeneID" id="93558733"/>
<name>G5SVW6_9BACT</name>
<dbReference type="PANTHER" id="PTHR22916:SF51">
    <property type="entry name" value="GLYCOSYLTRANSFERASE EPSH-RELATED"/>
    <property type="match status" value="1"/>
</dbReference>
<reference evidence="5 6" key="1">
    <citation type="submission" date="2011-03" db="EMBL/GenBank/DDBJ databases">
        <authorList>
            <person name="Weinstock G."/>
            <person name="Sodergren E."/>
            <person name="Clifton S."/>
            <person name="Fulton L."/>
            <person name="Fulton B."/>
            <person name="Courtney L."/>
            <person name="Fronick C."/>
            <person name="Harrison M."/>
            <person name="Strong C."/>
            <person name="Farmer C."/>
            <person name="Delahaunty K."/>
            <person name="Markovic C."/>
            <person name="Hall O."/>
            <person name="Minx P."/>
            <person name="Tomlinson C."/>
            <person name="Mitreva M."/>
            <person name="Hou S."/>
            <person name="Chen J."/>
            <person name="Wollam A."/>
            <person name="Pepin K.H."/>
            <person name="Johnson M."/>
            <person name="Bhonagiri V."/>
            <person name="Zhang X."/>
            <person name="Suruliraj S."/>
            <person name="Warren W."/>
            <person name="Chinwalla A."/>
            <person name="Mardis E.R."/>
            <person name="Wilson R.K."/>
        </authorList>
    </citation>
    <scope>NUCLEOTIDE SEQUENCE [LARGE SCALE GENOMIC DNA]</scope>
    <source>
        <strain evidence="5 6">YIT 11840</strain>
    </source>
</reference>
<dbReference type="GO" id="GO:0016758">
    <property type="term" value="F:hexosyltransferase activity"/>
    <property type="evidence" value="ECO:0007669"/>
    <property type="project" value="UniProtKB-ARBA"/>
</dbReference>
<dbReference type="SUPFAM" id="SSF53448">
    <property type="entry name" value="Nucleotide-diphospho-sugar transferases"/>
    <property type="match status" value="1"/>
</dbReference>
<organism evidence="5 6">
    <name type="scientific">Paraprevotella clara YIT 11840</name>
    <dbReference type="NCBI Taxonomy" id="762968"/>
    <lineage>
        <taxon>Bacteria</taxon>
        <taxon>Pseudomonadati</taxon>
        <taxon>Bacteroidota</taxon>
        <taxon>Bacteroidia</taxon>
        <taxon>Bacteroidales</taxon>
        <taxon>Prevotellaceae</taxon>
        <taxon>Paraprevotella</taxon>
    </lineage>
</organism>
<dbReference type="InterPro" id="IPR029044">
    <property type="entry name" value="Nucleotide-diphossugar_trans"/>
</dbReference>
<sequence>MNNPKISIIIPTYNVADFLLQCLNSVAKQTYKNIEVIVIIDGATDGSFKIAKDFCRNDDRFSVYWQDNAGSGPARNNGLDRATGEYIMFVDPDDWCQKDYVENMLRLQQQENYDLVTVSETTIYFNKHGKIKKVRPPHFHGMRFYGKQQVHDNYLTLFEEGAIQAPHCRIYKANIIKKNNVRFPDLRRSQDIVFNYRYYNFAESVLVTNNSGYMYRVLSKERAKRIKPDYYKTIKLIYNDLNLLHEEWHSTFDKNIVCTILYGMVYPLFESNIMRGNDIKYIAMDTTIREILENSRPTKQHLSMVRKFVLQGHYGLATIIIKMVFFLKMIIQ</sequence>
<dbReference type="eggNOG" id="COG1216">
    <property type="taxonomic scope" value="Bacteria"/>
</dbReference>
<keyword evidence="3" id="KW-0472">Membrane</keyword>
<dbReference type="Pfam" id="PF00535">
    <property type="entry name" value="Glycos_transf_2"/>
    <property type="match status" value="1"/>
</dbReference>
<dbReference type="HOGENOM" id="CLU_025996_25_1_10"/>
<evidence type="ECO:0000256" key="3">
    <source>
        <dbReference type="SAM" id="Phobius"/>
    </source>
</evidence>
<dbReference type="CDD" id="cd00761">
    <property type="entry name" value="Glyco_tranf_GTA_type"/>
    <property type="match status" value="1"/>
</dbReference>
<keyword evidence="3" id="KW-0812">Transmembrane</keyword>
<feature type="transmembrane region" description="Helical" evidence="3">
    <location>
        <begin position="312"/>
        <end position="331"/>
    </location>
</feature>
<protein>
    <submittedName>
        <fullName evidence="5">Glycosyltransferase, group 2 family protein</fullName>
    </submittedName>
</protein>
<evidence type="ECO:0000256" key="2">
    <source>
        <dbReference type="ARBA" id="ARBA00022679"/>
    </source>
</evidence>
<keyword evidence="2 5" id="KW-0808">Transferase</keyword>
<dbReference type="PATRIC" id="fig|762968.3.peg.3098"/>
<feature type="domain" description="Glycosyltransferase 2-like" evidence="4">
    <location>
        <begin position="7"/>
        <end position="177"/>
    </location>
</feature>
<dbReference type="PANTHER" id="PTHR22916">
    <property type="entry name" value="GLYCOSYLTRANSFERASE"/>
    <property type="match status" value="1"/>
</dbReference>
<evidence type="ECO:0000313" key="6">
    <source>
        <dbReference type="Proteomes" id="UP000003598"/>
    </source>
</evidence>
<keyword evidence="1" id="KW-0328">Glycosyltransferase</keyword>
<dbReference type="InterPro" id="IPR001173">
    <property type="entry name" value="Glyco_trans_2-like"/>
</dbReference>
<proteinExistence type="predicted"/>
<accession>G5SVW6</accession>
<keyword evidence="3" id="KW-1133">Transmembrane helix</keyword>
<dbReference type="OrthoDB" id="9815829at2"/>
<dbReference type="STRING" id="762968.HMPREF9441_03537"/>
<gene>
    <name evidence="5" type="ORF">HMPREF9441_03537</name>
</gene>